<dbReference type="EMBL" id="JACGWM010000014">
    <property type="protein sequence ID" value="KAL0328771.1"/>
    <property type="molecule type" value="Genomic_DNA"/>
</dbReference>
<dbReference type="Pfam" id="PF06045">
    <property type="entry name" value="Rhamnogal_lyase"/>
    <property type="match status" value="1"/>
</dbReference>
<dbReference type="PANTHER" id="PTHR32018">
    <property type="entry name" value="RHAMNOGALACTURONATE LYASE FAMILY PROTEIN"/>
    <property type="match status" value="1"/>
</dbReference>
<name>A0AAW2MCI4_9LAMI</name>
<dbReference type="CDD" id="cd10320">
    <property type="entry name" value="RGL4_N"/>
    <property type="match status" value="1"/>
</dbReference>
<feature type="domain" description="Rhamnogalacturonan lyase" evidence="1">
    <location>
        <begin position="462"/>
        <end position="648"/>
    </location>
</feature>
<dbReference type="InterPro" id="IPR008979">
    <property type="entry name" value="Galactose-bd-like_sf"/>
</dbReference>
<dbReference type="Gene3D" id="2.70.98.10">
    <property type="match status" value="1"/>
</dbReference>
<dbReference type="SUPFAM" id="SSF74650">
    <property type="entry name" value="Galactose mutarotase-like"/>
    <property type="match status" value="1"/>
</dbReference>
<dbReference type="Pfam" id="PF14683">
    <property type="entry name" value="CBM-like"/>
    <property type="match status" value="1"/>
</dbReference>
<reference evidence="2" key="2">
    <citation type="journal article" date="2024" name="Plant">
        <title>Genomic evolution and insights into agronomic trait innovations of Sesamum species.</title>
        <authorList>
            <person name="Miao H."/>
            <person name="Wang L."/>
            <person name="Qu L."/>
            <person name="Liu H."/>
            <person name="Sun Y."/>
            <person name="Le M."/>
            <person name="Wang Q."/>
            <person name="Wei S."/>
            <person name="Zheng Y."/>
            <person name="Lin W."/>
            <person name="Duan Y."/>
            <person name="Cao H."/>
            <person name="Xiong S."/>
            <person name="Wang X."/>
            <person name="Wei L."/>
            <person name="Li C."/>
            <person name="Ma Q."/>
            <person name="Ju M."/>
            <person name="Zhao R."/>
            <person name="Li G."/>
            <person name="Mu C."/>
            <person name="Tian Q."/>
            <person name="Mei H."/>
            <person name="Zhang T."/>
            <person name="Gao T."/>
            <person name="Zhang H."/>
        </authorList>
    </citation>
    <scope>NUCLEOTIDE SEQUENCE</scope>
    <source>
        <strain evidence="2">KEN8</strain>
    </source>
</reference>
<comment type="caution">
    <text evidence="2">The sequence shown here is derived from an EMBL/GenBank/DDBJ whole genome shotgun (WGS) entry which is preliminary data.</text>
</comment>
<evidence type="ECO:0000259" key="1">
    <source>
        <dbReference type="Pfam" id="PF14683"/>
    </source>
</evidence>
<protein>
    <recommendedName>
        <fullName evidence="1">Rhamnogalacturonan lyase domain-containing protein</fullName>
    </recommendedName>
</protein>
<dbReference type="CDD" id="cd10317">
    <property type="entry name" value="RGL4_C"/>
    <property type="match status" value="1"/>
</dbReference>
<dbReference type="InterPro" id="IPR014718">
    <property type="entry name" value="GH-type_carb-bd"/>
</dbReference>
<evidence type="ECO:0000313" key="2">
    <source>
        <dbReference type="EMBL" id="KAL0328771.1"/>
    </source>
</evidence>
<dbReference type="AlphaFoldDB" id="A0AAW2MCI4"/>
<organism evidence="2">
    <name type="scientific">Sesamum calycinum</name>
    <dbReference type="NCBI Taxonomy" id="2727403"/>
    <lineage>
        <taxon>Eukaryota</taxon>
        <taxon>Viridiplantae</taxon>
        <taxon>Streptophyta</taxon>
        <taxon>Embryophyta</taxon>
        <taxon>Tracheophyta</taxon>
        <taxon>Spermatophyta</taxon>
        <taxon>Magnoliopsida</taxon>
        <taxon>eudicotyledons</taxon>
        <taxon>Gunneridae</taxon>
        <taxon>Pentapetalae</taxon>
        <taxon>asterids</taxon>
        <taxon>lamiids</taxon>
        <taxon>Lamiales</taxon>
        <taxon>Pedaliaceae</taxon>
        <taxon>Sesamum</taxon>
    </lineage>
</organism>
<sequence>MRPHCSIMAKKNVTLTTQASYITVDNGLVRLTISKPGGLLTAIKYGGMGNLLDLKSNEFNRGYWDINWNLPGGQDRYQLLRGSEYSVINLSNDHLEVYIYTSQFLSILKPKLCTTYETVPGSRYVVRSGVSGFYCYAIYERPPGCPACDLAQTRMVFKLRRERFHYMAISDKKQRIMPMPEDLLPGRGKQLIVPESVLLVNPINPDLKGEVDDKYQYSMDNKDGGVHGWISSHPIVGFWVIFPSHEFRNGGPTKQNLTVHTGPACLAMFHGSHYIGNDMVAHFEEGETWRKVFGPFFVYLNATTDVSKAYNLWLDAKKQRLMEESLWPYEFISSPYYLTYKERGSATGRLFVQDRGLLSFFRNGTDSSHLHFFLLNLHSLVYQLQELKALGKLKARVISSGCRQIQMEILRSRISYREYMVFTAGFSGFIGDYMREELVTISAGSETQLGNLTYVPPRDGPTVWEIGFPDRTANDYYVPDVNPMYVNKLFLDSPEKFRQYGLWDRYTDLHPKSDQVFTIGISNPKEDWFLAHVDRRDGEKYIPSTWEIRFNLRSVTVGTYKLRLSIASATRTDLEVHVNQMNAQQLVFQTMNLGADNTVCRHGIHGLYQLFCVDISSMLLINGDNCIFLTQARGGDALCGILYDYIRLEAPPTS</sequence>
<dbReference type="Gene3D" id="2.60.120.260">
    <property type="entry name" value="Galactose-binding domain-like"/>
    <property type="match status" value="1"/>
</dbReference>
<dbReference type="SUPFAM" id="SSF49785">
    <property type="entry name" value="Galactose-binding domain-like"/>
    <property type="match status" value="1"/>
</dbReference>
<dbReference type="InterPro" id="IPR051850">
    <property type="entry name" value="Polysacch_Lyase_4"/>
</dbReference>
<accession>A0AAW2MCI4</accession>
<dbReference type="InterPro" id="IPR010325">
    <property type="entry name" value="Rhamnogal_lyase"/>
</dbReference>
<gene>
    <name evidence="2" type="ORF">Scaly_2309700</name>
</gene>
<dbReference type="InterPro" id="IPR011013">
    <property type="entry name" value="Gal_mutarotase_sf_dom"/>
</dbReference>
<reference evidence="2" key="1">
    <citation type="submission" date="2020-06" db="EMBL/GenBank/DDBJ databases">
        <authorList>
            <person name="Li T."/>
            <person name="Hu X."/>
            <person name="Zhang T."/>
            <person name="Song X."/>
            <person name="Zhang H."/>
            <person name="Dai N."/>
            <person name="Sheng W."/>
            <person name="Hou X."/>
            <person name="Wei L."/>
        </authorList>
    </citation>
    <scope>NUCLEOTIDE SEQUENCE</scope>
    <source>
        <strain evidence="2">KEN8</strain>
        <tissue evidence="2">Leaf</tissue>
    </source>
</reference>
<dbReference type="GO" id="GO:0005975">
    <property type="term" value="P:carbohydrate metabolic process"/>
    <property type="evidence" value="ECO:0007669"/>
    <property type="project" value="InterPro"/>
</dbReference>
<dbReference type="PANTHER" id="PTHR32018:SF22">
    <property type="entry name" value="RHAMNOGALACTURONAN ENDOLYASE"/>
    <property type="match status" value="1"/>
</dbReference>
<dbReference type="GO" id="GO:0030246">
    <property type="term" value="F:carbohydrate binding"/>
    <property type="evidence" value="ECO:0007669"/>
    <property type="project" value="InterPro"/>
</dbReference>
<dbReference type="InterPro" id="IPR029411">
    <property type="entry name" value="RG-lyase_III"/>
</dbReference>
<proteinExistence type="predicted"/>
<dbReference type="GO" id="GO:0003824">
    <property type="term" value="F:catalytic activity"/>
    <property type="evidence" value="ECO:0007669"/>
    <property type="project" value="InterPro"/>
</dbReference>